<dbReference type="Gene3D" id="2.40.420.20">
    <property type="match status" value="1"/>
</dbReference>
<dbReference type="NCBIfam" id="TIGR01730">
    <property type="entry name" value="RND_mfp"/>
    <property type="match status" value="1"/>
</dbReference>
<gene>
    <name evidence="6" type="ORF">WG926_09170</name>
</gene>
<dbReference type="Pfam" id="PF25954">
    <property type="entry name" value="Beta-barrel_RND_2"/>
    <property type="match status" value="1"/>
</dbReference>
<evidence type="ECO:0000313" key="7">
    <source>
        <dbReference type="Proteomes" id="UP001413721"/>
    </source>
</evidence>
<keyword evidence="7" id="KW-1185">Reference proteome</keyword>
<keyword evidence="2" id="KW-0175">Coiled coil</keyword>
<evidence type="ECO:0000256" key="1">
    <source>
        <dbReference type="ARBA" id="ARBA00009477"/>
    </source>
</evidence>
<dbReference type="Pfam" id="PF25917">
    <property type="entry name" value="BSH_RND"/>
    <property type="match status" value="1"/>
</dbReference>
<feature type="compositionally biased region" description="Low complexity" evidence="3">
    <location>
        <begin position="38"/>
        <end position="58"/>
    </location>
</feature>
<evidence type="ECO:0000256" key="3">
    <source>
        <dbReference type="SAM" id="MobiDB-lite"/>
    </source>
</evidence>
<evidence type="ECO:0000256" key="2">
    <source>
        <dbReference type="SAM" id="Coils"/>
    </source>
</evidence>
<dbReference type="Gene3D" id="1.10.287.470">
    <property type="entry name" value="Helix hairpin bin"/>
    <property type="match status" value="1"/>
</dbReference>
<dbReference type="RefSeq" id="WP_345937181.1">
    <property type="nucleotide sequence ID" value="NZ_JBBKTW010000003.1"/>
</dbReference>
<sequence>MNRSILLALILAAALGAWMHTGRIEYGFDADAASTADATAAPEAGGDAGADPATSPPAEAGPFTVRTARLSQASQVRDLVVSGHTEMRRVVDLSAESAGRIIDLPVAQGMRVAAGDVIARLDRRDLEARGARAKALVDQRRAELKAATALSAKGFQTELRLAEARAQFEAARAELAEIEQDLADSTLNAPFAGFIDRRHVEIGAYVSPGSQIARLLAPEPYLIVAEIAERDIGSLTRGQTARARLADGTEVSGTLAHISRQADPQTRTFRIEIEVGNPDGTLPGGVTAELAIPLDKRPAVLLTPALLSLDDRGRVGVKVVDDDDRVVFDVVSILSASDEGVWVTGLGEDARVIVVGQGYVATGERVAPVEVTPAELRGLVPLPREIEDALDAMEMSRATPAAGMGARSGAEGRS</sequence>
<dbReference type="InterPro" id="IPR058792">
    <property type="entry name" value="Beta-barrel_RND_2"/>
</dbReference>
<dbReference type="Proteomes" id="UP001413721">
    <property type="component" value="Unassembled WGS sequence"/>
</dbReference>
<evidence type="ECO:0000259" key="5">
    <source>
        <dbReference type="Pfam" id="PF25954"/>
    </source>
</evidence>
<dbReference type="PANTHER" id="PTHR30469:SF29">
    <property type="entry name" value="BLR2860 PROTEIN"/>
    <property type="match status" value="1"/>
</dbReference>
<feature type="domain" description="CusB-like beta-barrel" evidence="5">
    <location>
        <begin position="223"/>
        <end position="291"/>
    </location>
</feature>
<name>A0ABU9YIA3_9PROT</name>
<dbReference type="Gene3D" id="2.40.30.170">
    <property type="match status" value="1"/>
</dbReference>
<comment type="similarity">
    <text evidence="1">Belongs to the membrane fusion protein (MFP) (TC 8.A.1) family.</text>
</comment>
<evidence type="ECO:0000313" key="6">
    <source>
        <dbReference type="EMBL" id="MEN2988472.1"/>
    </source>
</evidence>
<protein>
    <submittedName>
        <fullName evidence="6">Efflux RND transporter periplasmic adaptor subunit</fullName>
    </submittedName>
</protein>
<proteinExistence type="inferred from homology"/>
<organism evidence="6 7">
    <name type="scientific">Tistrella arctica</name>
    <dbReference type="NCBI Taxonomy" id="3133430"/>
    <lineage>
        <taxon>Bacteria</taxon>
        <taxon>Pseudomonadati</taxon>
        <taxon>Pseudomonadota</taxon>
        <taxon>Alphaproteobacteria</taxon>
        <taxon>Geminicoccales</taxon>
        <taxon>Geminicoccaceae</taxon>
        <taxon>Tistrella</taxon>
    </lineage>
</organism>
<feature type="domain" description="Multidrug resistance protein MdtA-like barrel-sandwich hybrid" evidence="4">
    <location>
        <begin position="89"/>
        <end position="212"/>
    </location>
</feature>
<comment type="caution">
    <text evidence="6">The sequence shown here is derived from an EMBL/GenBank/DDBJ whole genome shotgun (WGS) entry which is preliminary data.</text>
</comment>
<reference evidence="6 7" key="1">
    <citation type="submission" date="2024-03" db="EMBL/GenBank/DDBJ databases">
        <title>High-quality draft genome sequencing of Tistrella sp. BH-R2-4.</title>
        <authorList>
            <person name="Dong C."/>
        </authorList>
    </citation>
    <scope>NUCLEOTIDE SEQUENCE [LARGE SCALE GENOMIC DNA]</scope>
    <source>
        <strain evidence="6 7">BH-R2-4</strain>
    </source>
</reference>
<feature type="coiled-coil region" evidence="2">
    <location>
        <begin position="161"/>
        <end position="188"/>
    </location>
</feature>
<feature type="region of interest" description="Disordered" evidence="3">
    <location>
        <begin position="38"/>
        <end position="61"/>
    </location>
</feature>
<accession>A0ABU9YIA3</accession>
<dbReference type="PANTHER" id="PTHR30469">
    <property type="entry name" value="MULTIDRUG RESISTANCE PROTEIN MDTA"/>
    <property type="match status" value="1"/>
</dbReference>
<dbReference type="InterPro" id="IPR006143">
    <property type="entry name" value="RND_pump_MFP"/>
</dbReference>
<dbReference type="SUPFAM" id="SSF111369">
    <property type="entry name" value="HlyD-like secretion proteins"/>
    <property type="match status" value="1"/>
</dbReference>
<dbReference type="EMBL" id="JBBKTW010000003">
    <property type="protein sequence ID" value="MEN2988472.1"/>
    <property type="molecule type" value="Genomic_DNA"/>
</dbReference>
<dbReference type="InterPro" id="IPR058625">
    <property type="entry name" value="MdtA-like_BSH"/>
</dbReference>
<dbReference type="Gene3D" id="2.40.50.100">
    <property type="match status" value="1"/>
</dbReference>
<evidence type="ECO:0000259" key="4">
    <source>
        <dbReference type="Pfam" id="PF25917"/>
    </source>
</evidence>